<feature type="transmembrane region" description="Helical" evidence="5">
    <location>
        <begin position="34"/>
        <end position="54"/>
    </location>
</feature>
<feature type="domain" description="EXPERA" evidence="6">
    <location>
        <begin position="31"/>
        <end position="98"/>
    </location>
</feature>
<keyword evidence="8" id="KW-1185">Reference proteome</keyword>
<sequence>MRFFPKFLLELVFELHKKRYEFAVSEKLHFHVGLTWVELLLDWPLAIVSLYGIILNKRSWVKKTCLIYGVYNFTSLVAISSQWIVSGRGSLKLATKVYGPLMIASAICILNGLLTTTSSSARTPLPRKKRV</sequence>
<dbReference type="Pfam" id="PF05241">
    <property type="entry name" value="EBP"/>
    <property type="match status" value="1"/>
</dbReference>
<keyword evidence="2 5" id="KW-0812">Transmembrane</keyword>
<dbReference type="InterPro" id="IPR033118">
    <property type="entry name" value="EXPERA"/>
</dbReference>
<evidence type="ECO:0000256" key="2">
    <source>
        <dbReference type="ARBA" id="ARBA00022692"/>
    </source>
</evidence>
<feature type="transmembrane region" description="Helical" evidence="5">
    <location>
        <begin position="66"/>
        <end position="85"/>
    </location>
</feature>
<protein>
    <recommendedName>
        <fullName evidence="6">EXPERA domain-containing protein</fullName>
    </recommendedName>
</protein>
<dbReference type="EMBL" id="JAJJMB010018262">
    <property type="protein sequence ID" value="KAI3830497.1"/>
    <property type="molecule type" value="Genomic_DNA"/>
</dbReference>
<evidence type="ECO:0000313" key="8">
    <source>
        <dbReference type="Proteomes" id="UP001202328"/>
    </source>
</evidence>
<dbReference type="PANTHER" id="PTHR31204:SF1">
    <property type="entry name" value="SIGMA INTRACELLULAR RECEPTOR 2"/>
    <property type="match status" value="1"/>
</dbReference>
<dbReference type="GO" id="GO:0016020">
    <property type="term" value="C:membrane"/>
    <property type="evidence" value="ECO:0007669"/>
    <property type="project" value="UniProtKB-SubCell"/>
</dbReference>
<reference evidence="7" key="1">
    <citation type="submission" date="2022-04" db="EMBL/GenBank/DDBJ databases">
        <title>A functionally conserved STORR gene fusion in Papaver species that diverged 16.8 million years ago.</title>
        <authorList>
            <person name="Catania T."/>
        </authorList>
    </citation>
    <scope>NUCLEOTIDE SEQUENCE</scope>
    <source>
        <strain evidence="7">S-188037</strain>
    </source>
</reference>
<dbReference type="AlphaFoldDB" id="A0AAD4X3D9"/>
<organism evidence="7 8">
    <name type="scientific">Papaver atlanticum</name>
    <dbReference type="NCBI Taxonomy" id="357466"/>
    <lineage>
        <taxon>Eukaryota</taxon>
        <taxon>Viridiplantae</taxon>
        <taxon>Streptophyta</taxon>
        <taxon>Embryophyta</taxon>
        <taxon>Tracheophyta</taxon>
        <taxon>Spermatophyta</taxon>
        <taxon>Magnoliopsida</taxon>
        <taxon>Ranunculales</taxon>
        <taxon>Papaveraceae</taxon>
        <taxon>Papaveroideae</taxon>
        <taxon>Papaver</taxon>
    </lineage>
</organism>
<dbReference type="InterPro" id="IPR051987">
    <property type="entry name" value="Sigma-2_receptor-like"/>
</dbReference>
<dbReference type="GO" id="GO:0005783">
    <property type="term" value="C:endoplasmic reticulum"/>
    <property type="evidence" value="ECO:0007669"/>
    <property type="project" value="TreeGrafter"/>
</dbReference>
<proteinExistence type="predicted"/>
<feature type="transmembrane region" description="Helical" evidence="5">
    <location>
        <begin position="97"/>
        <end position="121"/>
    </location>
</feature>
<comment type="caution">
    <text evidence="7">The sequence shown here is derived from an EMBL/GenBank/DDBJ whole genome shotgun (WGS) entry which is preliminary data.</text>
</comment>
<dbReference type="PANTHER" id="PTHR31204">
    <property type="entry name" value="SIGMA INTRACELLULAR RECEPTOR 2"/>
    <property type="match status" value="1"/>
</dbReference>
<keyword evidence="4 5" id="KW-0472">Membrane</keyword>
<evidence type="ECO:0000256" key="1">
    <source>
        <dbReference type="ARBA" id="ARBA00004141"/>
    </source>
</evidence>
<comment type="subcellular location">
    <subcellularLocation>
        <location evidence="1">Membrane</location>
        <topology evidence="1">Multi-pass membrane protein</topology>
    </subcellularLocation>
</comment>
<evidence type="ECO:0000259" key="6">
    <source>
        <dbReference type="Pfam" id="PF05241"/>
    </source>
</evidence>
<evidence type="ECO:0000256" key="5">
    <source>
        <dbReference type="SAM" id="Phobius"/>
    </source>
</evidence>
<evidence type="ECO:0000313" key="7">
    <source>
        <dbReference type="EMBL" id="KAI3830497.1"/>
    </source>
</evidence>
<evidence type="ECO:0000256" key="3">
    <source>
        <dbReference type="ARBA" id="ARBA00022989"/>
    </source>
</evidence>
<accession>A0AAD4X3D9</accession>
<dbReference type="Proteomes" id="UP001202328">
    <property type="component" value="Unassembled WGS sequence"/>
</dbReference>
<keyword evidence="3 5" id="KW-1133">Transmembrane helix</keyword>
<gene>
    <name evidence="7" type="ORF">MKW98_030660</name>
</gene>
<name>A0AAD4X3D9_9MAGN</name>
<evidence type="ECO:0000256" key="4">
    <source>
        <dbReference type="ARBA" id="ARBA00023136"/>
    </source>
</evidence>